<proteinExistence type="predicted"/>
<organism evidence="2 3">
    <name type="scientific">Podospora fimiseda</name>
    <dbReference type="NCBI Taxonomy" id="252190"/>
    <lineage>
        <taxon>Eukaryota</taxon>
        <taxon>Fungi</taxon>
        <taxon>Dikarya</taxon>
        <taxon>Ascomycota</taxon>
        <taxon>Pezizomycotina</taxon>
        <taxon>Sordariomycetes</taxon>
        <taxon>Sordariomycetidae</taxon>
        <taxon>Sordariales</taxon>
        <taxon>Podosporaceae</taxon>
        <taxon>Podospora</taxon>
    </lineage>
</organism>
<dbReference type="Proteomes" id="UP001301958">
    <property type="component" value="Unassembled WGS sequence"/>
</dbReference>
<feature type="region of interest" description="Disordered" evidence="1">
    <location>
        <begin position="1"/>
        <end position="23"/>
    </location>
</feature>
<gene>
    <name evidence="2" type="ORF">QBC38DRAFT_472980</name>
</gene>
<feature type="compositionally biased region" description="Basic residues" evidence="1">
    <location>
        <begin position="9"/>
        <end position="23"/>
    </location>
</feature>
<accession>A0AAN7BTN1</accession>
<reference evidence="2" key="1">
    <citation type="journal article" date="2023" name="Mol. Phylogenet. Evol.">
        <title>Genome-scale phylogeny and comparative genomics of the fungal order Sordariales.</title>
        <authorList>
            <person name="Hensen N."/>
            <person name="Bonometti L."/>
            <person name="Westerberg I."/>
            <person name="Brannstrom I.O."/>
            <person name="Guillou S."/>
            <person name="Cros-Aarteil S."/>
            <person name="Calhoun S."/>
            <person name="Haridas S."/>
            <person name="Kuo A."/>
            <person name="Mondo S."/>
            <person name="Pangilinan J."/>
            <person name="Riley R."/>
            <person name="LaButti K."/>
            <person name="Andreopoulos B."/>
            <person name="Lipzen A."/>
            <person name="Chen C."/>
            <person name="Yan M."/>
            <person name="Daum C."/>
            <person name="Ng V."/>
            <person name="Clum A."/>
            <person name="Steindorff A."/>
            <person name="Ohm R.A."/>
            <person name="Martin F."/>
            <person name="Silar P."/>
            <person name="Natvig D.O."/>
            <person name="Lalanne C."/>
            <person name="Gautier V."/>
            <person name="Ament-Velasquez S.L."/>
            <person name="Kruys A."/>
            <person name="Hutchinson M.I."/>
            <person name="Powell A.J."/>
            <person name="Barry K."/>
            <person name="Miller A.N."/>
            <person name="Grigoriev I.V."/>
            <person name="Debuchy R."/>
            <person name="Gladieux P."/>
            <person name="Hiltunen Thoren M."/>
            <person name="Johannesson H."/>
        </authorList>
    </citation>
    <scope>NUCLEOTIDE SEQUENCE</scope>
    <source>
        <strain evidence="2">CBS 990.96</strain>
    </source>
</reference>
<dbReference type="AlphaFoldDB" id="A0AAN7BTN1"/>
<dbReference type="EMBL" id="MU865310">
    <property type="protein sequence ID" value="KAK4229256.1"/>
    <property type="molecule type" value="Genomic_DNA"/>
</dbReference>
<keyword evidence="3" id="KW-1185">Reference proteome</keyword>
<comment type="caution">
    <text evidence="2">The sequence shown here is derived from an EMBL/GenBank/DDBJ whole genome shotgun (WGS) entry which is preliminary data.</text>
</comment>
<evidence type="ECO:0000313" key="2">
    <source>
        <dbReference type="EMBL" id="KAK4229256.1"/>
    </source>
</evidence>
<evidence type="ECO:0000256" key="1">
    <source>
        <dbReference type="SAM" id="MobiDB-lite"/>
    </source>
</evidence>
<name>A0AAN7BTN1_9PEZI</name>
<sequence length="202" mass="21586">MNHVTISSRNRKLPRPNGHKHIKFRQSPFSLPESAIISQHHNSKSTVSHNSSKFHITTMATPIPIASVGANPAIVRDIQLQLLPEYKIVHVCFDPVTATSELPGICSGDHDIEPSSGLGTNAHRSAADREIPKAIIFGGGVSGDEAQAITQAVHDKVPEIKALHVTKQDILDAGAEGPNPEVISAVLRKKLVALGDLSDCDA</sequence>
<evidence type="ECO:0000313" key="3">
    <source>
        <dbReference type="Proteomes" id="UP001301958"/>
    </source>
</evidence>
<reference evidence="2" key="2">
    <citation type="submission" date="2023-05" db="EMBL/GenBank/DDBJ databases">
        <authorList>
            <consortium name="Lawrence Berkeley National Laboratory"/>
            <person name="Steindorff A."/>
            <person name="Hensen N."/>
            <person name="Bonometti L."/>
            <person name="Westerberg I."/>
            <person name="Brannstrom I.O."/>
            <person name="Guillou S."/>
            <person name="Cros-Aarteil S."/>
            <person name="Calhoun S."/>
            <person name="Haridas S."/>
            <person name="Kuo A."/>
            <person name="Mondo S."/>
            <person name="Pangilinan J."/>
            <person name="Riley R."/>
            <person name="Labutti K."/>
            <person name="Andreopoulos B."/>
            <person name="Lipzen A."/>
            <person name="Chen C."/>
            <person name="Yanf M."/>
            <person name="Daum C."/>
            <person name="Ng V."/>
            <person name="Clum A."/>
            <person name="Ohm R."/>
            <person name="Martin F."/>
            <person name="Silar P."/>
            <person name="Natvig D."/>
            <person name="Lalanne C."/>
            <person name="Gautier V."/>
            <person name="Ament-Velasquez S.L."/>
            <person name="Kruys A."/>
            <person name="Hutchinson M.I."/>
            <person name="Powell A.J."/>
            <person name="Barry K."/>
            <person name="Miller A.N."/>
            <person name="Grigoriev I.V."/>
            <person name="Debuchy R."/>
            <person name="Gladieux P."/>
            <person name="Thoren M.H."/>
            <person name="Johannesson H."/>
        </authorList>
    </citation>
    <scope>NUCLEOTIDE SEQUENCE</scope>
    <source>
        <strain evidence="2">CBS 990.96</strain>
    </source>
</reference>
<protein>
    <submittedName>
        <fullName evidence="2">Uncharacterized protein</fullName>
    </submittedName>
</protein>